<evidence type="ECO:0000313" key="2">
    <source>
        <dbReference type="EMBL" id="OGI83447.1"/>
    </source>
</evidence>
<proteinExistence type="predicted"/>
<dbReference type="AlphaFoldDB" id="A0A1F6WNK1"/>
<accession>A0A1F6WNK1</accession>
<evidence type="ECO:0000313" key="3">
    <source>
        <dbReference type="Proteomes" id="UP000179448"/>
    </source>
</evidence>
<feature type="transmembrane region" description="Helical" evidence="1">
    <location>
        <begin position="38"/>
        <end position="66"/>
    </location>
</feature>
<name>A0A1F6WNK1_9BACT</name>
<evidence type="ECO:0008006" key="4">
    <source>
        <dbReference type="Google" id="ProtNLM"/>
    </source>
</evidence>
<evidence type="ECO:0000256" key="1">
    <source>
        <dbReference type="SAM" id="Phobius"/>
    </source>
</evidence>
<sequence length="141" mass="16309">MNDTKSSIGRRLIILGIVFLIFLAFLHLFAVASDAYFIIWWFDIFMHGFGGVTIGLLIIGFFLHINIKKESGTSLKKIFISLVIYMFIAMIIWEIFEYISFILHSQIWNGWSDTIQDIIMGYMGSFVVFLSTRKYIQSSLA</sequence>
<protein>
    <recommendedName>
        <fullName evidence="4">VanZ-like domain-containing protein</fullName>
    </recommendedName>
</protein>
<gene>
    <name evidence="2" type="ORF">A2997_01785</name>
</gene>
<feature type="transmembrane region" description="Helical" evidence="1">
    <location>
        <begin position="12"/>
        <end position="32"/>
    </location>
</feature>
<reference evidence="2 3" key="1">
    <citation type="journal article" date="2016" name="Nat. Commun.">
        <title>Thousands of microbial genomes shed light on interconnected biogeochemical processes in an aquifer system.</title>
        <authorList>
            <person name="Anantharaman K."/>
            <person name="Brown C.T."/>
            <person name="Hug L.A."/>
            <person name="Sharon I."/>
            <person name="Castelle C.J."/>
            <person name="Probst A.J."/>
            <person name="Thomas B.C."/>
            <person name="Singh A."/>
            <person name="Wilkins M.J."/>
            <person name="Karaoz U."/>
            <person name="Brodie E.L."/>
            <person name="Williams K.H."/>
            <person name="Hubbard S.S."/>
            <person name="Banfield J.F."/>
        </authorList>
    </citation>
    <scope>NUCLEOTIDE SEQUENCE [LARGE SCALE GENOMIC DNA]</scope>
</reference>
<keyword evidence="1" id="KW-1133">Transmembrane helix</keyword>
<dbReference type="EMBL" id="MFUQ01000017">
    <property type="protein sequence ID" value="OGI83447.1"/>
    <property type="molecule type" value="Genomic_DNA"/>
</dbReference>
<feature type="transmembrane region" description="Helical" evidence="1">
    <location>
        <begin position="119"/>
        <end position="136"/>
    </location>
</feature>
<keyword evidence="1" id="KW-0472">Membrane</keyword>
<dbReference type="Proteomes" id="UP000179448">
    <property type="component" value="Unassembled WGS sequence"/>
</dbReference>
<keyword evidence="1" id="KW-0812">Transmembrane</keyword>
<organism evidence="2 3">
    <name type="scientific">Candidatus Nomurabacteria bacterium RIFCSPLOWO2_01_FULL_36_10b</name>
    <dbReference type="NCBI Taxonomy" id="1801766"/>
    <lineage>
        <taxon>Bacteria</taxon>
        <taxon>Candidatus Nomuraibacteriota</taxon>
    </lineage>
</organism>
<comment type="caution">
    <text evidence="2">The sequence shown here is derived from an EMBL/GenBank/DDBJ whole genome shotgun (WGS) entry which is preliminary data.</text>
</comment>
<feature type="transmembrane region" description="Helical" evidence="1">
    <location>
        <begin position="78"/>
        <end position="99"/>
    </location>
</feature>